<dbReference type="GO" id="GO:0016491">
    <property type="term" value="F:oxidoreductase activity"/>
    <property type="evidence" value="ECO:0007669"/>
    <property type="project" value="UniProtKB-KW"/>
</dbReference>
<keyword evidence="1" id="KW-0874">Quinone</keyword>
<gene>
    <name evidence="3" type="ORF">SAC06_09000</name>
</gene>
<dbReference type="GO" id="GO:0048038">
    <property type="term" value="F:quinone binding"/>
    <property type="evidence" value="ECO:0007669"/>
    <property type="project" value="UniProtKB-UniRule"/>
</dbReference>
<dbReference type="GO" id="GO:0005886">
    <property type="term" value="C:plasma membrane"/>
    <property type="evidence" value="ECO:0007669"/>
    <property type="project" value="UniProtKB-SubCell"/>
</dbReference>
<dbReference type="PANTHER" id="PTHR33269">
    <property type="entry name" value="NADH-UBIQUINONE OXIDOREDUCTASE CHAIN 6"/>
    <property type="match status" value="1"/>
</dbReference>
<feature type="transmembrane region" description="Helical" evidence="1">
    <location>
        <begin position="70"/>
        <end position="91"/>
    </location>
</feature>
<reference evidence="3" key="1">
    <citation type="submission" date="2023-11" db="EMBL/GenBank/DDBJ databases">
        <title>Scrofimicrobium hongkongense sp. nov., isolated from a patient with peritonitis.</title>
        <authorList>
            <person name="Lao H.Y."/>
            <person name="Wong A.Y.P."/>
            <person name="Ng T.L."/>
            <person name="Wong R.Y.L."/>
            <person name="Yau M.C.Y."/>
            <person name="Lam J.Y.W."/>
            <person name="Siu G.K.H."/>
        </authorList>
    </citation>
    <scope>NUCLEOTIDE SEQUENCE</scope>
    <source>
        <strain evidence="3">R131</strain>
    </source>
</reference>
<feature type="transmembrane region" description="Helical" evidence="1">
    <location>
        <begin position="43"/>
        <end position="64"/>
    </location>
</feature>
<keyword evidence="3" id="KW-0560">Oxidoreductase</keyword>
<comment type="catalytic activity">
    <reaction evidence="1">
        <text>a quinone + NADH + 5 H(+)(in) = a quinol + NAD(+) + 4 H(+)(out)</text>
        <dbReference type="Rhea" id="RHEA:57888"/>
        <dbReference type="ChEBI" id="CHEBI:15378"/>
        <dbReference type="ChEBI" id="CHEBI:24646"/>
        <dbReference type="ChEBI" id="CHEBI:57540"/>
        <dbReference type="ChEBI" id="CHEBI:57945"/>
        <dbReference type="ChEBI" id="CHEBI:132124"/>
    </reaction>
</comment>
<dbReference type="EMBL" id="CP138335">
    <property type="protein sequence ID" value="XBW07768.1"/>
    <property type="molecule type" value="Genomic_DNA"/>
</dbReference>
<proteinExistence type="inferred from homology"/>
<dbReference type="InterPro" id="IPR001457">
    <property type="entry name" value="NADH_UbQ/plastoQ_OxRdtase_su6"/>
</dbReference>
<comment type="subcellular location">
    <subcellularLocation>
        <location evidence="1">Cell membrane</location>
        <topology evidence="1">Multi-pass membrane protein</topology>
    </subcellularLocation>
</comment>
<evidence type="ECO:0000256" key="1">
    <source>
        <dbReference type="RuleBase" id="RU004429"/>
    </source>
</evidence>
<dbReference type="Pfam" id="PF00499">
    <property type="entry name" value="Oxidored_q3"/>
    <property type="match status" value="1"/>
</dbReference>
<keyword evidence="1" id="KW-0472">Membrane</keyword>
<feature type="region of interest" description="Disordered" evidence="2">
    <location>
        <begin position="270"/>
        <end position="311"/>
    </location>
</feature>
<feature type="transmembrane region" description="Helical" evidence="1">
    <location>
        <begin position="103"/>
        <end position="123"/>
    </location>
</feature>
<dbReference type="EC" id="7.1.1.-" evidence="1"/>
<dbReference type="Gene3D" id="1.20.120.1200">
    <property type="entry name" value="NADH-ubiquinone/plastoquinone oxidoreductase chain 6, subunit NuoJ"/>
    <property type="match status" value="1"/>
</dbReference>
<dbReference type="PANTHER" id="PTHR33269:SF19">
    <property type="entry name" value="NADH-QUINONE OXIDOREDUCTASE SUBUNIT J"/>
    <property type="match status" value="1"/>
</dbReference>
<keyword evidence="1" id="KW-0812">Transmembrane</keyword>
<dbReference type="AlphaFoldDB" id="A0AAU7V8V4"/>
<evidence type="ECO:0000313" key="3">
    <source>
        <dbReference type="EMBL" id="XBW07768.1"/>
    </source>
</evidence>
<dbReference type="InterPro" id="IPR042106">
    <property type="entry name" value="Nuo/plastoQ_OxRdtase_6_NuoJ"/>
</dbReference>
<protein>
    <recommendedName>
        <fullName evidence="1">NADH-quinone oxidoreductase subunit J</fullName>
        <ecNumber evidence="1">7.1.1.-</ecNumber>
    </recommendedName>
</protein>
<keyword evidence="1" id="KW-1003">Cell membrane</keyword>
<organism evidence="3">
    <name type="scientific">Scrofimicrobium appendicitidis</name>
    <dbReference type="NCBI Taxonomy" id="3079930"/>
    <lineage>
        <taxon>Bacteria</taxon>
        <taxon>Bacillati</taxon>
        <taxon>Actinomycetota</taxon>
        <taxon>Actinomycetes</taxon>
        <taxon>Actinomycetales</taxon>
        <taxon>Actinomycetaceae</taxon>
        <taxon>Scrofimicrobium</taxon>
    </lineage>
</organism>
<dbReference type="RefSeq" id="WP_350257970.1">
    <property type="nucleotide sequence ID" value="NZ_CP138335.1"/>
</dbReference>
<keyword evidence="1" id="KW-1133">Transmembrane helix</keyword>
<name>A0AAU7V8V4_9ACTO</name>
<keyword evidence="1" id="KW-0520">NAD</keyword>
<feature type="transmembrane region" description="Helical" evidence="1">
    <location>
        <begin position="17"/>
        <end position="36"/>
    </location>
</feature>
<accession>A0AAU7V8V4</accession>
<dbReference type="GO" id="GO:0008137">
    <property type="term" value="F:NADH dehydrogenase (ubiquinone) activity"/>
    <property type="evidence" value="ECO:0007669"/>
    <property type="project" value="UniProtKB-UniRule"/>
</dbReference>
<comment type="similarity">
    <text evidence="1">Belongs to the complex I subunit 6 family.</text>
</comment>
<comment type="function">
    <text evidence="1">NDH-1 shuttles electrons from NADH, via FMN and iron-sulfur (Fe-S) centers, to quinones in the respiratory chain. Couples the redox reaction to proton translocation (for every two electrons transferred, four hydrogen ions are translocated across the cytoplasmic membrane), and thus conserves the redox energy in a proton gradient.</text>
</comment>
<dbReference type="NCBIfam" id="NF005165">
    <property type="entry name" value="PRK06638.1-5"/>
    <property type="match status" value="1"/>
</dbReference>
<sequence length="311" mass="32840">MNSVIAWPEMSGLGEALLFWSCAVIMIVAALGVLMFRKAAYSALCMVAVMLGMAVLFFALQAPFNGAVQVIVYTGAIMMLFLFVIMMIGLGASDGFREQRRGYIIFAVVLGVALAVLTVGALLHSTVVGSGSIGLDPYSSAPITSLAVSLFQNHWFTIQLAAMLLITSAVGAVLLTHSDRLGVKFNQINTADARMTEFRVKGVHPGQQAAPGVYAHSNAVGTPAIAGDTLAPVPESVPRVLRLRGLEQPIGAVSPEAAEALQLVKAGRRDQTMWSSAPKVPQSQAWGMGGKAAPTGLHQTFQSDLGQEEDK</sequence>
<evidence type="ECO:0000256" key="2">
    <source>
        <dbReference type="SAM" id="MobiDB-lite"/>
    </source>
</evidence>
<dbReference type="KEGG" id="sapp:SAC06_09000"/>
<feature type="transmembrane region" description="Helical" evidence="1">
    <location>
        <begin position="155"/>
        <end position="175"/>
    </location>
</feature>